<dbReference type="Pfam" id="PF12584">
    <property type="entry name" value="TRAPPC10"/>
    <property type="match status" value="1"/>
</dbReference>
<feature type="region of interest" description="Disordered" evidence="4">
    <location>
        <begin position="495"/>
        <end position="533"/>
    </location>
</feature>
<dbReference type="InterPro" id="IPR045126">
    <property type="entry name" value="TRAPPC10/Trs130"/>
</dbReference>
<reference evidence="8" key="1">
    <citation type="submission" date="2021-01" db="EMBL/GenBank/DDBJ databases">
        <title>Adiantum capillus-veneris genome.</title>
        <authorList>
            <person name="Fang Y."/>
            <person name="Liao Q."/>
        </authorList>
    </citation>
    <scope>NUCLEOTIDE SEQUENCE</scope>
    <source>
        <strain evidence="8">H3</strain>
        <tissue evidence="8">Leaf</tissue>
    </source>
</reference>
<dbReference type="InterPro" id="IPR022233">
    <property type="entry name" value="TRAPPC10/Trs130_C"/>
</dbReference>
<evidence type="ECO:0000313" key="9">
    <source>
        <dbReference type="Proteomes" id="UP000886520"/>
    </source>
</evidence>
<accession>A0A9D4UYZ8</accession>
<dbReference type="GO" id="GO:0005829">
    <property type="term" value="C:cytosol"/>
    <property type="evidence" value="ECO:0007669"/>
    <property type="project" value="GOC"/>
</dbReference>
<keyword evidence="9" id="KW-1185">Reference proteome</keyword>
<dbReference type="InterPro" id="IPR021773">
    <property type="entry name" value="TPC11"/>
</dbReference>
<evidence type="ECO:0000313" key="8">
    <source>
        <dbReference type="EMBL" id="KAI5076400.1"/>
    </source>
</evidence>
<keyword evidence="2" id="KW-0813">Transport</keyword>
<feature type="domain" description="TRAPPC10/Trs130 N-terminal" evidence="7">
    <location>
        <begin position="16"/>
        <end position="317"/>
    </location>
</feature>
<feature type="compositionally biased region" description="Polar residues" evidence="4">
    <location>
        <begin position="499"/>
        <end position="528"/>
    </location>
</feature>
<organism evidence="8 9">
    <name type="scientific">Adiantum capillus-veneris</name>
    <name type="common">Maidenhair fern</name>
    <dbReference type="NCBI Taxonomy" id="13818"/>
    <lineage>
        <taxon>Eukaryota</taxon>
        <taxon>Viridiplantae</taxon>
        <taxon>Streptophyta</taxon>
        <taxon>Embryophyta</taxon>
        <taxon>Tracheophyta</taxon>
        <taxon>Polypodiopsida</taxon>
        <taxon>Polypodiidae</taxon>
        <taxon>Polypodiales</taxon>
        <taxon>Pteridineae</taxon>
        <taxon>Pteridaceae</taxon>
        <taxon>Vittarioideae</taxon>
        <taxon>Adiantum</taxon>
    </lineage>
</organism>
<evidence type="ECO:0000259" key="5">
    <source>
        <dbReference type="Pfam" id="PF11817"/>
    </source>
</evidence>
<dbReference type="EMBL" id="JABFUD020000008">
    <property type="protein sequence ID" value="KAI5076400.1"/>
    <property type="molecule type" value="Genomic_DNA"/>
</dbReference>
<dbReference type="GO" id="GO:0034498">
    <property type="term" value="P:early endosome to Golgi transport"/>
    <property type="evidence" value="ECO:0007669"/>
    <property type="project" value="TreeGrafter"/>
</dbReference>
<dbReference type="PANTHER" id="PTHR13251:SF3">
    <property type="entry name" value="TRAFFICKING PROTEIN PARTICLE COMPLEX SUBUNIT 10"/>
    <property type="match status" value="1"/>
</dbReference>
<protein>
    <recommendedName>
        <fullName evidence="10">Trafficking protein particle complex II-specific subunit 130 homolog</fullName>
    </recommendedName>
</protein>
<sequence>MASLLTHLQSMKNSAHRLVVAIEDVNDLWPIVKEGFEARVPFRRACLNSKVRNSVILDKLPVEYILTTDSRLRSRLPQEQTAFWFHEPYAIVVLVTCEDLEEYKSTLKPRLKLITQNEEREWFIVFVSKAQLANDQAGKLTRKIYNKIEVDFSNKKRERCCKLDMHVADAAFWEDVESKIVECIRVTLDRRVLFYEEEIRNLTENRYSQAWSFSSFFLLKESLALMFQMAQLQDDALREYDELEQCYLESVNAPSAKQRKFGGQDPGDDSAAFLDSHRRPLNQLIEDDTFREFDFRQYLFARQAELLFVLGRPVDVAARGYSFIISFSKLLSEHEKNLPFGLREVWVITACMALVKETEKRLTPRLITVEAEKEFYRFQADLYSLARVKLMRLADLIGYGRSIEKSPCNSANLSMLPWPKPFIWPSIPVDVAARMALKEQVSDERPKPFGISRKALPLAPSLLLREANRRRAALSTGNISDLLDSRLSFKESPAGENAISLTSPPQVAASSPSRSVSFGPLSSGNAGASPNRIDRPMKLPEICAAAEYAIQSIISDERLRIGLSSVEKFEHFFMELTKAAADNYHRSWRKRHGVVLDGEVAAFHYRHGNYDSAAKLYEKVCAMYAGDGWHALLAEVLPNLAECQKQLGDLAGYLLSCIKLLSLEMGLLQDNERHTVQSEVLQLAYTELKNPVSVDVSALITFSGRGGVPLRLCEDDPGNLAISVWSGFPGEVTLDALSVTLIATFTPEEGVKVVRSAQGPSLKPGKNNVVMVLPPQRAGSYVLGVLTGQLGQVRLRSHTYCMTSALSSKGGSPESDDFLSSERPLKPVLEVSQPRSLLEITCVVSWGLLINEPQWLGLIIRPIDYSLKGSILQLSSGAGLQIDDEQVCELEAAGKLLKGSTQKQSSKEPGYPLNAILNGFVAKGKDKQLLVMKGGKLSLPDSASDHATVLWLRVKAVQNRPTGFQTPSPPSSPLKGHGNHLANGAFPGNSPTYDKSSVSLPSGQEIKKPGLFLMREGQSVGVRKLDVKLEYGAALSRKYERTLTVQFLDPLRVISRVVARGNDSTLFLQVTLISQLNASITIVNAQLLLQPGFAHTKGANGLPFPSSILPLVMAPSSESALLFTARLETTNKNTENDNSMQGKLETGSTVVINYQIIGDRTLGAHSPATCHNKASDVDREEDTLLEFRSLLVLQMPISDPLIAVGMLPLSSDTPSVGEQILLQWRVERIKEGTCTSSHKVSDDEKRDDVERLFYEVEVDRDQWMLAGRKKGCFLMPQQAGGRVMITLTCIPLVAGYVRPPSLVLPSINKSRISNTPAGPHSICVRPPALSSSFCVKK</sequence>
<evidence type="ECO:0008006" key="10">
    <source>
        <dbReference type="Google" id="ProtNLM"/>
    </source>
</evidence>
<proteinExistence type="predicted"/>
<dbReference type="InterPro" id="IPR056913">
    <property type="entry name" value="TRAPPC10/Trs130_N"/>
</dbReference>
<dbReference type="GO" id="GO:0006891">
    <property type="term" value="P:intra-Golgi vesicle-mediated transport"/>
    <property type="evidence" value="ECO:0007669"/>
    <property type="project" value="TreeGrafter"/>
</dbReference>
<dbReference type="Pfam" id="PF23036">
    <property type="entry name" value="TRAPPC10_1st"/>
    <property type="match status" value="1"/>
</dbReference>
<dbReference type="InterPro" id="IPR011990">
    <property type="entry name" value="TPR-like_helical_dom_sf"/>
</dbReference>
<dbReference type="Proteomes" id="UP000886520">
    <property type="component" value="Chromosome 8"/>
</dbReference>
<evidence type="ECO:0000256" key="3">
    <source>
        <dbReference type="ARBA" id="ARBA00023034"/>
    </source>
</evidence>
<keyword evidence="3" id="KW-0333">Golgi apparatus</keyword>
<dbReference type="SUPFAM" id="SSF48452">
    <property type="entry name" value="TPR-like"/>
    <property type="match status" value="1"/>
</dbReference>
<evidence type="ECO:0000256" key="1">
    <source>
        <dbReference type="ARBA" id="ARBA00004555"/>
    </source>
</evidence>
<dbReference type="Pfam" id="PF11817">
    <property type="entry name" value="Foie-gras_1"/>
    <property type="match status" value="1"/>
</dbReference>
<evidence type="ECO:0000256" key="4">
    <source>
        <dbReference type="SAM" id="MobiDB-lite"/>
    </source>
</evidence>
<evidence type="ECO:0000259" key="7">
    <source>
        <dbReference type="Pfam" id="PF23036"/>
    </source>
</evidence>
<comment type="subcellular location">
    <subcellularLocation>
        <location evidence="1">Golgi apparatus</location>
    </subcellularLocation>
</comment>
<evidence type="ECO:0000256" key="2">
    <source>
        <dbReference type="ARBA" id="ARBA00022448"/>
    </source>
</evidence>
<dbReference type="PANTHER" id="PTHR13251">
    <property type="entry name" value="EPILEPSY HOLOPROSENCEPHALY CANDIDATE 1/TMEM1"/>
    <property type="match status" value="1"/>
</dbReference>
<feature type="domain" description="TRAPPC10/Trs130 C-terminal" evidence="6">
    <location>
        <begin position="1239"/>
        <end position="1305"/>
    </location>
</feature>
<dbReference type="OrthoDB" id="10256906at2759"/>
<gene>
    <name evidence="8" type="ORF">GOP47_0008465</name>
</gene>
<feature type="domain" description="Trafficking protein particle complex subunit 11" evidence="5">
    <location>
        <begin position="579"/>
        <end position="662"/>
    </location>
</feature>
<name>A0A9D4UYZ8_ADICA</name>
<evidence type="ECO:0000259" key="6">
    <source>
        <dbReference type="Pfam" id="PF12584"/>
    </source>
</evidence>
<dbReference type="GO" id="GO:1990071">
    <property type="term" value="C:TRAPPII protein complex"/>
    <property type="evidence" value="ECO:0007669"/>
    <property type="project" value="InterPro"/>
</dbReference>
<comment type="caution">
    <text evidence="8">The sequence shown here is derived from an EMBL/GenBank/DDBJ whole genome shotgun (WGS) entry which is preliminary data.</text>
</comment>